<dbReference type="Proteomes" id="UP000054783">
    <property type="component" value="Unassembled WGS sequence"/>
</dbReference>
<organism evidence="2 3">
    <name type="scientific">Trichinella patagoniensis</name>
    <dbReference type="NCBI Taxonomy" id="990121"/>
    <lineage>
        <taxon>Eukaryota</taxon>
        <taxon>Metazoa</taxon>
        <taxon>Ecdysozoa</taxon>
        <taxon>Nematoda</taxon>
        <taxon>Enoplea</taxon>
        <taxon>Dorylaimia</taxon>
        <taxon>Trichinellida</taxon>
        <taxon>Trichinellidae</taxon>
        <taxon>Trichinella</taxon>
    </lineage>
</organism>
<keyword evidence="1" id="KW-0472">Membrane</keyword>
<evidence type="ECO:0000313" key="3">
    <source>
        <dbReference type="Proteomes" id="UP000054783"/>
    </source>
</evidence>
<evidence type="ECO:0000256" key="1">
    <source>
        <dbReference type="SAM" id="Phobius"/>
    </source>
</evidence>
<evidence type="ECO:0000313" key="2">
    <source>
        <dbReference type="EMBL" id="KRY19288.1"/>
    </source>
</evidence>
<sequence>MEIRSNTYLNQYLKSYPNISKNNANCLQLNNNFEVYFMLQLCINFSLLIYLLNRIDLIFDFAIFKSYMADQKHINYVH</sequence>
<keyword evidence="3" id="KW-1185">Reference proteome</keyword>
<name>A0A0V1A3B6_9BILA</name>
<proteinExistence type="predicted"/>
<reference evidence="2 3" key="1">
    <citation type="submission" date="2015-01" db="EMBL/GenBank/DDBJ databases">
        <title>Evolution of Trichinella species and genotypes.</title>
        <authorList>
            <person name="Korhonen P.K."/>
            <person name="Edoardo P."/>
            <person name="Giuseppe L.R."/>
            <person name="Gasser R.B."/>
        </authorList>
    </citation>
    <scope>NUCLEOTIDE SEQUENCE [LARGE SCALE GENOMIC DNA]</scope>
    <source>
        <strain evidence="2">ISS2496</strain>
    </source>
</reference>
<keyword evidence="1" id="KW-0812">Transmembrane</keyword>
<keyword evidence="1" id="KW-1133">Transmembrane helix</keyword>
<comment type="caution">
    <text evidence="2">The sequence shown here is derived from an EMBL/GenBank/DDBJ whole genome shotgun (WGS) entry which is preliminary data.</text>
</comment>
<protein>
    <submittedName>
        <fullName evidence="2">Uncharacterized protein</fullName>
    </submittedName>
</protein>
<feature type="transmembrane region" description="Helical" evidence="1">
    <location>
        <begin position="35"/>
        <end position="52"/>
    </location>
</feature>
<dbReference type="EMBL" id="JYDQ01000037">
    <property type="protein sequence ID" value="KRY19288.1"/>
    <property type="molecule type" value="Genomic_DNA"/>
</dbReference>
<dbReference type="AlphaFoldDB" id="A0A0V1A3B6"/>
<gene>
    <name evidence="2" type="ORF">T12_15552</name>
</gene>
<accession>A0A0V1A3B6</accession>